<comment type="caution">
    <text evidence="1">The sequence shown here is derived from an EMBL/GenBank/DDBJ whole genome shotgun (WGS) entry which is preliminary data.</text>
</comment>
<organism evidence="1 2">
    <name type="scientific">Holotrichia oblita</name>
    <name type="common">Chafer beetle</name>
    <dbReference type="NCBI Taxonomy" id="644536"/>
    <lineage>
        <taxon>Eukaryota</taxon>
        <taxon>Metazoa</taxon>
        <taxon>Ecdysozoa</taxon>
        <taxon>Arthropoda</taxon>
        <taxon>Hexapoda</taxon>
        <taxon>Insecta</taxon>
        <taxon>Pterygota</taxon>
        <taxon>Neoptera</taxon>
        <taxon>Endopterygota</taxon>
        <taxon>Coleoptera</taxon>
        <taxon>Polyphaga</taxon>
        <taxon>Scarabaeiformia</taxon>
        <taxon>Scarabaeidae</taxon>
        <taxon>Melolonthinae</taxon>
        <taxon>Holotrichia</taxon>
    </lineage>
</organism>
<name>A0ACB9SWI7_HOLOL</name>
<sequence length="491" mass="56445">MQQEILETKQFFESNNIKLSDFWLQECIQWFHQELNGTPYTKKQLHTNVYEQWLQLDFRDIEVPQIPPNMKNAKKLILNKSLSLQMMSCVDISKPKYSQLQKIKNLNALTRGFDEEKENAPSGKRMLQLTLTDGVHEICAIEYKTVPKLDINLTPGAKIKINAPITVRRGQILLEPQSVQILGGEVEEILISHAAENILARSLDLPENPHPGTVNESITDVSTENDVNIRNNVTNQNPGQTMINRNSNRPINVADEDEVRIAAEVEMLLETERDLFEDNTVTETKMTNVKKDKVQHVLEEEMNEYMESELRMNDEIDELLEIEREVLTENVKKSENDNDDQLNSSLETEIDLFNSIEMDNYLDKIEADQHIPLETLVTNIANNMFGKYKVRAKFQSVVRKLSVNDDKWVVQICIVDSNSSLAVFIDSCVLNEMIGFTPKEALNLRYQAKNGVQMIMNALDRLKSKFIEIDCVMDIEYNASTESPIIVKFYN</sequence>
<dbReference type="EMBL" id="CM043020">
    <property type="protein sequence ID" value="KAI4458924.1"/>
    <property type="molecule type" value="Genomic_DNA"/>
</dbReference>
<gene>
    <name evidence="1" type="ORF">MML48_6g00006182</name>
</gene>
<proteinExistence type="predicted"/>
<keyword evidence="2" id="KW-1185">Reference proteome</keyword>
<reference evidence="1" key="1">
    <citation type="submission" date="2022-04" db="EMBL/GenBank/DDBJ databases">
        <title>Chromosome-scale genome assembly of Holotrichia oblita Faldermann.</title>
        <authorList>
            <person name="Rongchong L."/>
        </authorList>
    </citation>
    <scope>NUCLEOTIDE SEQUENCE</scope>
    <source>
        <strain evidence="1">81SQS9</strain>
    </source>
</reference>
<evidence type="ECO:0000313" key="2">
    <source>
        <dbReference type="Proteomes" id="UP001056778"/>
    </source>
</evidence>
<dbReference type="Proteomes" id="UP001056778">
    <property type="component" value="Chromosome 6"/>
</dbReference>
<protein>
    <submittedName>
        <fullName evidence="1">Recq-mediated genome instability protein 1 rmi1</fullName>
    </submittedName>
</protein>
<accession>A0ACB9SWI7</accession>
<evidence type="ECO:0000313" key="1">
    <source>
        <dbReference type="EMBL" id="KAI4458924.1"/>
    </source>
</evidence>